<keyword evidence="3" id="KW-1185">Reference proteome</keyword>
<sequence>MTIPHFPVNISFVRRRQSLSCARRESHCEEDASTGTDGCPWNSKDTPLSQLSSGRNRTNVPQLMDSDAKSDTLFTAFPVELRVEVFLQFCGMYCPIGKETEGPLMLLQVCRAWKELVLQTPQLWTSFALDFRSFPPNQHEFLISTMKRWIDRSRNLPLSFNLHYPLPDATCTTLIQYILPLSVRWRDVTLCAPAASLFPQWEVNSNSFPSLRTLSMRAEGPCPFALSMAGLGFNWAQLTELDVILSTLPTLDECLHILKEGVGLKRCSMYAFCVFGSKGRDRITLPKLEHLQLTVYGMDNGAVLPGLPDVQFLAFLVTLSLPGLESLKIGWNVPRGRGRPYYWSDCHAGFVAFLEQLGEHLQALHLQSLPFDARQVLQCLQVVPCLRHLHLSMSQADEEHDFIDNELFGGLTQQPGCSGLLPLLEGIRLESPGKSLSNPDLLRFIASRWRYQKSTPGCLEGVDLVLHKRRAEYRPWRFRDTKEKRLQVNARLKSEFKMVEVLASFLNRDSYGELLCFLNNDFPLDIRSLLIFD</sequence>
<dbReference type="Gene3D" id="3.80.10.10">
    <property type="entry name" value="Ribonuclease Inhibitor"/>
    <property type="match status" value="1"/>
</dbReference>
<organism evidence="2 3">
    <name type="scientific">Mycena rosella</name>
    <name type="common">Pink bonnet</name>
    <name type="synonym">Agaricus rosellus</name>
    <dbReference type="NCBI Taxonomy" id="1033263"/>
    <lineage>
        <taxon>Eukaryota</taxon>
        <taxon>Fungi</taxon>
        <taxon>Dikarya</taxon>
        <taxon>Basidiomycota</taxon>
        <taxon>Agaricomycotina</taxon>
        <taxon>Agaricomycetes</taxon>
        <taxon>Agaricomycetidae</taxon>
        <taxon>Agaricales</taxon>
        <taxon>Marasmiineae</taxon>
        <taxon>Mycenaceae</taxon>
        <taxon>Mycena</taxon>
    </lineage>
</organism>
<reference evidence="2" key="1">
    <citation type="submission" date="2023-03" db="EMBL/GenBank/DDBJ databases">
        <title>Massive genome expansion in bonnet fungi (Mycena s.s.) driven by repeated elements and novel gene families across ecological guilds.</title>
        <authorList>
            <consortium name="Lawrence Berkeley National Laboratory"/>
            <person name="Harder C.B."/>
            <person name="Miyauchi S."/>
            <person name="Viragh M."/>
            <person name="Kuo A."/>
            <person name="Thoen E."/>
            <person name="Andreopoulos B."/>
            <person name="Lu D."/>
            <person name="Skrede I."/>
            <person name="Drula E."/>
            <person name="Henrissat B."/>
            <person name="Morin E."/>
            <person name="Kohler A."/>
            <person name="Barry K."/>
            <person name="LaButti K."/>
            <person name="Morin E."/>
            <person name="Salamov A."/>
            <person name="Lipzen A."/>
            <person name="Mereny Z."/>
            <person name="Hegedus B."/>
            <person name="Baldrian P."/>
            <person name="Stursova M."/>
            <person name="Weitz H."/>
            <person name="Taylor A."/>
            <person name="Grigoriev I.V."/>
            <person name="Nagy L.G."/>
            <person name="Martin F."/>
            <person name="Kauserud H."/>
        </authorList>
    </citation>
    <scope>NUCLEOTIDE SEQUENCE</scope>
    <source>
        <strain evidence="2">CBHHK067</strain>
    </source>
</reference>
<gene>
    <name evidence="2" type="ORF">B0H17DRAFT_988719</name>
</gene>
<evidence type="ECO:0008006" key="4">
    <source>
        <dbReference type="Google" id="ProtNLM"/>
    </source>
</evidence>
<dbReference type="EMBL" id="JARKIE010000165">
    <property type="protein sequence ID" value="KAJ7672875.1"/>
    <property type="molecule type" value="Genomic_DNA"/>
</dbReference>
<evidence type="ECO:0000313" key="2">
    <source>
        <dbReference type="EMBL" id="KAJ7672875.1"/>
    </source>
</evidence>
<dbReference type="Proteomes" id="UP001221757">
    <property type="component" value="Unassembled WGS sequence"/>
</dbReference>
<evidence type="ECO:0000313" key="3">
    <source>
        <dbReference type="Proteomes" id="UP001221757"/>
    </source>
</evidence>
<comment type="caution">
    <text evidence="2">The sequence shown here is derived from an EMBL/GenBank/DDBJ whole genome shotgun (WGS) entry which is preliminary data.</text>
</comment>
<proteinExistence type="predicted"/>
<protein>
    <recommendedName>
        <fullName evidence="4">F-box domain-containing protein</fullName>
    </recommendedName>
</protein>
<feature type="compositionally biased region" description="Polar residues" evidence="1">
    <location>
        <begin position="43"/>
        <end position="57"/>
    </location>
</feature>
<dbReference type="InterPro" id="IPR032675">
    <property type="entry name" value="LRR_dom_sf"/>
</dbReference>
<name>A0AAD7GB50_MYCRO</name>
<accession>A0AAD7GB50</accession>
<dbReference type="AlphaFoldDB" id="A0AAD7GB50"/>
<feature type="region of interest" description="Disordered" evidence="1">
    <location>
        <begin position="30"/>
        <end position="57"/>
    </location>
</feature>
<evidence type="ECO:0000256" key="1">
    <source>
        <dbReference type="SAM" id="MobiDB-lite"/>
    </source>
</evidence>